<dbReference type="InterPro" id="IPR013744">
    <property type="entry name" value="SidJ"/>
</dbReference>
<dbReference type="SUPFAM" id="SSF53474">
    <property type="entry name" value="alpha/beta-Hydrolases"/>
    <property type="match status" value="1"/>
</dbReference>
<name>A0ABR3YK78_9PEZI</name>
<dbReference type="InterPro" id="IPR029058">
    <property type="entry name" value="AB_hydrolase_fold"/>
</dbReference>
<dbReference type="Proteomes" id="UP001583186">
    <property type="component" value="Unassembled WGS sequence"/>
</dbReference>
<accession>A0ABR3YK78</accession>
<proteinExistence type="predicted"/>
<evidence type="ECO:0000313" key="2">
    <source>
        <dbReference type="Proteomes" id="UP001583186"/>
    </source>
</evidence>
<keyword evidence="2" id="KW-1185">Reference proteome</keyword>
<protein>
    <recommendedName>
        <fullName evidence="3">Dolichol-phosphate mannosyltransferase</fullName>
    </recommendedName>
</protein>
<dbReference type="PANTHER" id="PTHR31591:SF7">
    <property type="entry name" value="DUF1749-DOMAIN-CONTAINING PROTEIN"/>
    <property type="match status" value="1"/>
</dbReference>
<evidence type="ECO:0008006" key="3">
    <source>
        <dbReference type="Google" id="ProtNLM"/>
    </source>
</evidence>
<dbReference type="Gene3D" id="3.40.50.1820">
    <property type="entry name" value="alpha/beta hydrolase"/>
    <property type="match status" value="1"/>
</dbReference>
<reference evidence="1 2" key="1">
    <citation type="journal article" date="2024" name="IMA Fungus">
        <title>IMA Genome - F19 : A genome assembly and annotation guide to empower mycologists, including annotated draft genome sequences of Ceratocystis pirilliformis, Diaporthe australafricana, Fusarium ophioides, Paecilomyces lecythidis, and Sporothrix stenoceras.</title>
        <authorList>
            <person name="Aylward J."/>
            <person name="Wilson A.M."/>
            <person name="Visagie C.M."/>
            <person name="Spraker J."/>
            <person name="Barnes I."/>
            <person name="Buitendag C."/>
            <person name="Ceriani C."/>
            <person name="Del Mar Angel L."/>
            <person name="du Plessis D."/>
            <person name="Fuchs T."/>
            <person name="Gasser K."/>
            <person name="Kramer D."/>
            <person name="Li W."/>
            <person name="Munsamy K."/>
            <person name="Piso A."/>
            <person name="Price J.L."/>
            <person name="Sonnekus B."/>
            <person name="Thomas C."/>
            <person name="van der Nest A."/>
            <person name="van Dijk A."/>
            <person name="van Heerden A."/>
            <person name="van Vuuren N."/>
            <person name="Yilmaz N."/>
            <person name="Duong T.A."/>
            <person name="van der Merwe N.A."/>
            <person name="Wingfield M.J."/>
            <person name="Wingfield B.D."/>
        </authorList>
    </citation>
    <scope>NUCLEOTIDE SEQUENCE [LARGE SCALE GENOMIC DNA]</scope>
    <source>
        <strain evidence="1 2">CMW 5346</strain>
    </source>
</reference>
<gene>
    <name evidence="1" type="ORF">Sste5346_009351</name>
</gene>
<evidence type="ECO:0000313" key="1">
    <source>
        <dbReference type="EMBL" id="KAL1888726.1"/>
    </source>
</evidence>
<comment type="caution">
    <text evidence="1">The sequence shown here is derived from an EMBL/GenBank/DDBJ whole genome shotgun (WGS) entry which is preliminary data.</text>
</comment>
<organism evidence="1 2">
    <name type="scientific">Sporothrix stenoceras</name>
    <dbReference type="NCBI Taxonomy" id="5173"/>
    <lineage>
        <taxon>Eukaryota</taxon>
        <taxon>Fungi</taxon>
        <taxon>Dikarya</taxon>
        <taxon>Ascomycota</taxon>
        <taxon>Pezizomycotina</taxon>
        <taxon>Sordariomycetes</taxon>
        <taxon>Sordariomycetidae</taxon>
        <taxon>Ophiostomatales</taxon>
        <taxon>Ophiostomataceae</taxon>
        <taxon>Sporothrix</taxon>
    </lineage>
</organism>
<dbReference type="EMBL" id="JAWCUI010000086">
    <property type="protein sequence ID" value="KAL1888726.1"/>
    <property type="molecule type" value="Genomic_DNA"/>
</dbReference>
<sequence>MTIVTGAPDKTAPFSVTVHPYDSPTRGSCAYEIVTANSAGAKNALVFIGGLTDGPHTTPYIRTIAHQLATSDAAKDLDYSVFELRMQSSFHGYGFKRLTDDVADLSALVKHLKEKLGREKVVFLGHSTGCQDQMAYAKSLKAGTSPEVNGFILQGPVSDRECLVPYFKPGEHDMTVAATEKMIKEGKENVIVPPEFMPEMIKAPHSAYRWHSLISFNGDDDFFSSDLPDERLADEWSQFTKPVLVLPSEKDECVPQTIDVPKNVARWKSFCPPGVFSEFSGSIPGAGHTVEQPESQLWVADRVTKFLKSLE</sequence>
<dbReference type="PANTHER" id="PTHR31591">
    <property type="entry name" value="UPF0613 PROTEIN PB24D3.06C"/>
    <property type="match status" value="1"/>
</dbReference>
<dbReference type="Pfam" id="PF08538">
    <property type="entry name" value="DUF1749"/>
    <property type="match status" value="1"/>
</dbReference>